<dbReference type="AlphaFoldDB" id="A0A380PZL3"/>
<dbReference type="RefSeq" id="WP_050413865.1">
    <property type="nucleotide sequence ID" value="NZ_CP023964.1"/>
</dbReference>
<dbReference type="Proteomes" id="UP000254835">
    <property type="component" value="Unassembled WGS sequence"/>
</dbReference>
<evidence type="ECO:0000256" key="2">
    <source>
        <dbReference type="SAM" id="SignalP"/>
    </source>
</evidence>
<evidence type="ECO:0000313" key="3">
    <source>
        <dbReference type="EMBL" id="SUP78447.1"/>
    </source>
</evidence>
<proteinExistence type="predicted"/>
<name>A0A380PZL3_YERFR</name>
<dbReference type="EMBL" id="UHJA01000001">
    <property type="protein sequence ID" value="SUP78447.1"/>
    <property type="molecule type" value="Genomic_DNA"/>
</dbReference>
<dbReference type="GeneID" id="57904421"/>
<dbReference type="OrthoDB" id="6480847at2"/>
<sequence>MSSKTKSLTMLLTLLFLNTANSREAQPIWQSNKESWSTYQSRHCKWEQGVPCKKVPKDQGNTPPKSAEEIALEVSTGVLTMGPTPQPRGFKVGIGKPSPSGTRPGISATKPRVAVSKPSPRINPNSERTPLLPPSPKPKSKVSGRLQRVNGKIGYLLGDTDPPILDAGPSAKRIKLENFNTNGNSAESESTTNADIRLINRTESIDTDDIDDIIDEIKSLYDEKTLENNQLDISEEIENYNSSSACEKVSFREYYALRNYKENGYLEINKAMRTGEISNEVKIEIAEVYSALNQNSDISISLRDNGEIISERESTVSKLYRGEVRNRDEFFSQVVAESVIEIDSFFSTTSDEEVIVEFNTDELTDEQINVIYTIKYQHGRTNSTDITRILGDTEEERVFLPKSRFLVVSVKKSDDGESVKVRMFAISPENTSSALYTPAAS</sequence>
<dbReference type="SUPFAM" id="SSF56399">
    <property type="entry name" value="ADP-ribosylation"/>
    <property type="match status" value="1"/>
</dbReference>
<feature type="chain" id="PRO_5017086774" description="NAD(+)--protein-arginine ADP-ribosyltransferase" evidence="2">
    <location>
        <begin position="26"/>
        <end position="441"/>
    </location>
</feature>
<reference evidence="3 4" key="1">
    <citation type="submission" date="2018-06" db="EMBL/GenBank/DDBJ databases">
        <authorList>
            <consortium name="Pathogen Informatics"/>
            <person name="Doyle S."/>
        </authorList>
    </citation>
    <scope>NUCLEOTIDE SEQUENCE [LARGE SCALE GENOMIC DNA]</scope>
    <source>
        <strain evidence="3 4">NCTC11470</strain>
    </source>
</reference>
<gene>
    <name evidence="3" type="ORF">NCTC11470_03569</name>
</gene>
<feature type="signal peptide" evidence="2">
    <location>
        <begin position="1"/>
        <end position="25"/>
    </location>
</feature>
<dbReference type="Gene3D" id="3.90.176.10">
    <property type="entry name" value="Toxin ADP-ribosyltransferase, Chain A, domain 1"/>
    <property type="match status" value="1"/>
</dbReference>
<protein>
    <recommendedName>
        <fullName evidence="5">NAD(+)--protein-arginine ADP-ribosyltransferase</fullName>
    </recommendedName>
</protein>
<evidence type="ECO:0000313" key="4">
    <source>
        <dbReference type="Proteomes" id="UP000254835"/>
    </source>
</evidence>
<keyword evidence="2" id="KW-0732">Signal</keyword>
<feature type="region of interest" description="Disordered" evidence="1">
    <location>
        <begin position="79"/>
        <end position="143"/>
    </location>
</feature>
<accession>A0A380PZL3</accession>
<organism evidence="3 4">
    <name type="scientific">Yersinia frederiksenii</name>
    <dbReference type="NCBI Taxonomy" id="29484"/>
    <lineage>
        <taxon>Bacteria</taxon>
        <taxon>Pseudomonadati</taxon>
        <taxon>Pseudomonadota</taxon>
        <taxon>Gammaproteobacteria</taxon>
        <taxon>Enterobacterales</taxon>
        <taxon>Yersiniaceae</taxon>
        <taxon>Yersinia</taxon>
    </lineage>
</organism>
<evidence type="ECO:0000256" key="1">
    <source>
        <dbReference type="SAM" id="MobiDB-lite"/>
    </source>
</evidence>
<dbReference type="PROSITE" id="PS51996">
    <property type="entry name" value="TR_MART"/>
    <property type="match status" value="1"/>
</dbReference>
<evidence type="ECO:0008006" key="5">
    <source>
        <dbReference type="Google" id="ProtNLM"/>
    </source>
</evidence>